<proteinExistence type="predicted"/>
<dbReference type="Proteomes" id="UP000887116">
    <property type="component" value="Unassembled WGS sequence"/>
</dbReference>
<protein>
    <submittedName>
        <fullName evidence="1">Uncharacterized protein</fullName>
    </submittedName>
</protein>
<name>A0A8X6FLB1_TRICU</name>
<reference evidence="1" key="1">
    <citation type="submission" date="2020-07" db="EMBL/GenBank/DDBJ databases">
        <title>Multicomponent nature underlies the extraordinary mechanical properties of spider dragline silk.</title>
        <authorList>
            <person name="Kono N."/>
            <person name="Nakamura H."/>
            <person name="Mori M."/>
            <person name="Yoshida Y."/>
            <person name="Ohtoshi R."/>
            <person name="Malay A.D."/>
            <person name="Moran D.A.P."/>
            <person name="Tomita M."/>
            <person name="Numata K."/>
            <person name="Arakawa K."/>
        </authorList>
    </citation>
    <scope>NUCLEOTIDE SEQUENCE</scope>
</reference>
<comment type="caution">
    <text evidence="1">The sequence shown here is derived from an EMBL/GenBank/DDBJ whole genome shotgun (WGS) entry which is preliminary data.</text>
</comment>
<dbReference type="OrthoDB" id="6738692at2759"/>
<evidence type="ECO:0000313" key="1">
    <source>
        <dbReference type="EMBL" id="GFQ82946.1"/>
    </source>
</evidence>
<gene>
    <name evidence="1" type="ORF">TNCT_534041</name>
</gene>
<keyword evidence="2" id="KW-1185">Reference proteome</keyword>
<accession>A0A8X6FLB1</accession>
<dbReference type="AlphaFoldDB" id="A0A8X6FLB1"/>
<evidence type="ECO:0000313" key="2">
    <source>
        <dbReference type="Proteomes" id="UP000887116"/>
    </source>
</evidence>
<dbReference type="EMBL" id="BMAO01002736">
    <property type="protein sequence ID" value="GFQ82946.1"/>
    <property type="molecule type" value="Genomic_DNA"/>
</dbReference>
<organism evidence="1 2">
    <name type="scientific">Trichonephila clavata</name>
    <name type="common">Joro spider</name>
    <name type="synonym">Nephila clavata</name>
    <dbReference type="NCBI Taxonomy" id="2740835"/>
    <lineage>
        <taxon>Eukaryota</taxon>
        <taxon>Metazoa</taxon>
        <taxon>Ecdysozoa</taxon>
        <taxon>Arthropoda</taxon>
        <taxon>Chelicerata</taxon>
        <taxon>Arachnida</taxon>
        <taxon>Araneae</taxon>
        <taxon>Araneomorphae</taxon>
        <taxon>Entelegynae</taxon>
        <taxon>Araneoidea</taxon>
        <taxon>Nephilidae</taxon>
        <taxon>Trichonephila</taxon>
    </lineage>
</organism>
<sequence length="169" mass="19908">MLGEEYLEKWSLFCCAVGMCHESWNRNLNGKIKNIELKKEMSDKLKQLVNEIHGASFERIVGCGINTNMKLERWHRELKEEEVENVRDESVLIIDEDSNRLSREKEKEAILKEKEKSVVYEEPVELVYEGVERNMQLANDVKNMANAKETKRFDQALRNFMNYIGFSPF</sequence>